<dbReference type="AlphaFoldDB" id="A0A381Z6M1"/>
<name>A0A381Z6M1_9ZZZZ</name>
<reference evidence="1" key="1">
    <citation type="submission" date="2018-05" db="EMBL/GenBank/DDBJ databases">
        <authorList>
            <person name="Lanie J.A."/>
            <person name="Ng W.-L."/>
            <person name="Kazmierczak K.M."/>
            <person name="Andrzejewski T.M."/>
            <person name="Davidsen T.M."/>
            <person name="Wayne K.J."/>
            <person name="Tettelin H."/>
            <person name="Glass J.I."/>
            <person name="Rusch D."/>
            <person name="Podicherti R."/>
            <person name="Tsui H.-C.T."/>
            <person name="Winkler M.E."/>
        </authorList>
    </citation>
    <scope>NUCLEOTIDE SEQUENCE</scope>
</reference>
<dbReference type="EMBL" id="UINC01020005">
    <property type="protein sequence ID" value="SVA84423.1"/>
    <property type="molecule type" value="Genomic_DNA"/>
</dbReference>
<feature type="non-terminal residue" evidence="1">
    <location>
        <position position="76"/>
    </location>
</feature>
<gene>
    <name evidence="1" type="ORF">METZ01_LOCUS137277</name>
</gene>
<protein>
    <submittedName>
        <fullName evidence="1">Uncharacterized protein</fullName>
    </submittedName>
</protein>
<evidence type="ECO:0000313" key="1">
    <source>
        <dbReference type="EMBL" id="SVA84423.1"/>
    </source>
</evidence>
<organism evidence="1">
    <name type="scientific">marine metagenome</name>
    <dbReference type="NCBI Taxonomy" id="408172"/>
    <lineage>
        <taxon>unclassified sequences</taxon>
        <taxon>metagenomes</taxon>
        <taxon>ecological metagenomes</taxon>
    </lineage>
</organism>
<accession>A0A381Z6M1</accession>
<proteinExistence type="predicted"/>
<sequence>MPSVPTTVLCHLPDGYLRLGELEGLFPAVKFVRVPTSGPVPPGVSGEVLVTVAGPSDNLVDLLGRGVRWVHCTGHG</sequence>